<evidence type="ECO:0000256" key="6">
    <source>
        <dbReference type="RuleBase" id="RU365095"/>
    </source>
</evidence>
<keyword evidence="9" id="KW-1185">Reference proteome</keyword>
<evidence type="ECO:0000256" key="2">
    <source>
        <dbReference type="ARBA" id="ARBA00004961"/>
    </source>
</evidence>
<dbReference type="InterPro" id="IPR037171">
    <property type="entry name" value="NagB/RpiA_transferase-like"/>
</dbReference>
<evidence type="ECO:0000313" key="9">
    <source>
        <dbReference type="Proteomes" id="UP001153636"/>
    </source>
</evidence>
<dbReference type="CDD" id="cd01400">
    <property type="entry name" value="6PGL"/>
    <property type="match status" value="1"/>
</dbReference>
<dbReference type="GO" id="GO:0017057">
    <property type="term" value="F:6-phosphogluconolactonase activity"/>
    <property type="evidence" value="ECO:0007669"/>
    <property type="project" value="UniProtKB-UniRule"/>
</dbReference>
<dbReference type="InterPro" id="IPR006148">
    <property type="entry name" value="Glc/Gal-6P_isomerase"/>
</dbReference>
<evidence type="ECO:0000256" key="3">
    <source>
        <dbReference type="ARBA" id="ARBA00010662"/>
    </source>
</evidence>
<evidence type="ECO:0000256" key="1">
    <source>
        <dbReference type="ARBA" id="ARBA00000832"/>
    </source>
</evidence>
<dbReference type="GO" id="GO:0005975">
    <property type="term" value="P:carbohydrate metabolic process"/>
    <property type="evidence" value="ECO:0007669"/>
    <property type="project" value="UniProtKB-UniRule"/>
</dbReference>
<dbReference type="EMBL" id="OV651823">
    <property type="protein sequence ID" value="CAH1101509.1"/>
    <property type="molecule type" value="Genomic_DNA"/>
</dbReference>
<evidence type="ECO:0000256" key="5">
    <source>
        <dbReference type="ARBA" id="ARBA00022801"/>
    </source>
</evidence>
<evidence type="ECO:0000313" key="8">
    <source>
        <dbReference type="EMBL" id="CAH1101509.1"/>
    </source>
</evidence>
<organism evidence="8 9">
    <name type="scientific">Psylliodes chrysocephalus</name>
    <dbReference type="NCBI Taxonomy" id="3402493"/>
    <lineage>
        <taxon>Eukaryota</taxon>
        <taxon>Metazoa</taxon>
        <taxon>Ecdysozoa</taxon>
        <taxon>Arthropoda</taxon>
        <taxon>Hexapoda</taxon>
        <taxon>Insecta</taxon>
        <taxon>Pterygota</taxon>
        <taxon>Neoptera</taxon>
        <taxon>Endopterygota</taxon>
        <taxon>Coleoptera</taxon>
        <taxon>Polyphaga</taxon>
        <taxon>Cucujiformia</taxon>
        <taxon>Chrysomeloidea</taxon>
        <taxon>Chrysomelidae</taxon>
        <taxon>Galerucinae</taxon>
        <taxon>Alticini</taxon>
        <taxon>Psylliodes</taxon>
    </lineage>
</organism>
<dbReference type="Pfam" id="PF01182">
    <property type="entry name" value="Glucosamine_iso"/>
    <property type="match status" value="1"/>
</dbReference>
<name>A0A9P0G4B4_9CUCU</name>
<comment type="function">
    <text evidence="6">Hydrolysis of 6-phosphogluconolactone to 6-phosphogluconate.</text>
</comment>
<accession>A0A9P0G4B4</accession>
<dbReference type="PANTHER" id="PTHR11054:SF0">
    <property type="entry name" value="6-PHOSPHOGLUCONOLACTONASE"/>
    <property type="match status" value="1"/>
</dbReference>
<dbReference type="AlphaFoldDB" id="A0A9P0G4B4"/>
<evidence type="ECO:0000259" key="7">
    <source>
        <dbReference type="Pfam" id="PF01182"/>
    </source>
</evidence>
<dbReference type="PANTHER" id="PTHR11054">
    <property type="entry name" value="6-PHOSPHOGLUCONOLACTONASE"/>
    <property type="match status" value="1"/>
</dbReference>
<comment type="catalytic activity">
    <reaction evidence="1 6">
        <text>6-phospho-D-glucono-1,5-lactone + H2O = 6-phospho-D-gluconate + H(+)</text>
        <dbReference type="Rhea" id="RHEA:12556"/>
        <dbReference type="ChEBI" id="CHEBI:15377"/>
        <dbReference type="ChEBI" id="CHEBI:15378"/>
        <dbReference type="ChEBI" id="CHEBI:57955"/>
        <dbReference type="ChEBI" id="CHEBI:58759"/>
        <dbReference type="EC" id="3.1.1.31"/>
    </reaction>
</comment>
<dbReference type="OrthoDB" id="432544at2759"/>
<dbReference type="EC" id="3.1.1.31" evidence="4 6"/>
<feature type="domain" description="Glucosamine/galactosamine-6-phosphate isomerase" evidence="7">
    <location>
        <begin position="8"/>
        <end position="226"/>
    </location>
</feature>
<dbReference type="FunFam" id="3.40.50.1360:FF:000005">
    <property type="entry name" value="6-phosphogluconolactonase"/>
    <property type="match status" value="1"/>
</dbReference>
<keyword evidence="5 6" id="KW-0378">Hydrolase</keyword>
<dbReference type="InterPro" id="IPR039104">
    <property type="entry name" value="6PGL"/>
</dbReference>
<comment type="pathway">
    <text evidence="2 6">Carbohydrate degradation; pentose phosphate pathway; D-ribulose 5-phosphate from D-glucose 6-phosphate (oxidative stage): step 2/3.</text>
</comment>
<dbReference type="NCBIfam" id="TIGR01198">
    <property type="entry name" value="pgl"/>
    <property type="match status" value="1"/>
</dbReference>
<dbReference type="GO" id="GO:0006098">
    <property type="term" value="P:pentose-phosphate shunt"/>
    <property type="evidence" value="ECO:0007669"/>
    <property type="project" value="InterPro"/>
</dbReference>
<proteinExistence type="inferred from homology"/>
<sequence length="238" mass="26038">MPVIIVENKEKVIEKLSEIIEKTAASSISKHGKFLVGFSGGSLAPFLATGLPKIKTDFSKWTIFFCDERLVPVNDPDSTFGLYKKTLIDSGAVPLKEDQFVQIKQGVSAEEAATAYENKVKEFFPNEKLPVFDLLLLGMGPDGHTCSLFPGHKLLNETSRWIAPITDSPKPPPSRVTMTFPVVNNADVCAIAASGKEKADMIKRVLVDKENLPAARVQPASGNVYWIVDKDAGLHLNK</sequence>
<reference evidence="8" key="1">
    <citation type="submission" date="2022-01" db="EMBL/GenBank/DDBJ databases">
        <authorList>
            <person name="King R."/>
        </authorList>
    </citation>
    <scope>NUCLEOTIDE SEQUENCE</scope>
</reference>
<dbReference type="Gene3D" id="3.40.50.1360">
    <property type="match status" value="1"/>
</dbReference>
<dbReference type="Proteomes" id="UP001153636">
    <property type="component" value="Chromosome 11"/>
</dbReference>
<comment type="similarity">
    <text evidence="3 6">Belongs to the glucosamine/galactosamine-6-phosphate isomerase family. 6-phosphogluconolactonase subfamily.</text>
</comment>
<dbReference type="SUPFAM" id="SSF100950">
    <property type="entry name" value="NagB/RpiA/CoA transferase-like"/>
    <property type="match status" value="1"/>
</dbReference>
<gene>
    <name evidence="8" type="ORF">PSYICH_LOCUS2358</name>
</gene>
<protein>
    <recommendedName>
        <fullName evidence="4 6">6-phosphogluconolactonase</fullName>
        <shortName evidence="6">6PGL</shortName>
        <ecNumber evidence="4 6">3.1.1.31</ecNumber>
    </recommendedName>
</protein>
<dbReference type="InterPro" id="IPR005900">
    <property type="entry name" value="6-phosphogluconolactonase_DevB"/>
</dbReference>
<evidence type="ECO:0000256" key="4">
    <source>
        <dbReference type="ARBA" id="ARBA00013198"/>
    </source>
</evidence>